<dbReference type="PANTHER" id="PTHR35910:SF1">
    <property type="entry name" value="2EXR DOMAIN-CONTAINING PROTEIN"/>
    <property type="match status" value="1"/>
</dbReference>
<reference evidence="2" key="1">
    <citation type="submission" date="2021-03" db="EMBL/GenBank/DDBJ databases">
        <title>Revisited historic fungal species revealed as producer of novel bioactive compounds through whole genome sequencing and comparative genomics.</title>
        <authorList>
            <person name="Vignolle G.A."/>
            <person name="Hochenegger N."/>
            <person name="Mach R.L."/>
            <person name="Mach-Aigner A.R."/>
            <person name="Javad Rahimi M."/>
            <person name="Salim K.A."/>
            <person name="Chan C.M."/>
            <person name="Lim L.B.L."/>
            <person name="Cai F."/>
            <person name="Druzhinina I.S."/>
            <person name="U'Ren J.M."/>
            <person name="Derntl C."/>
        </authorList>
    </citation>
    <scope>NUCLEOTIDE SEQUENCE</scope>
    <source>
        <strain evidence="2">TUCIM 5799</strain>
    </source>
</reference>
<gene>
    <name evidence="2" type="ORF">JX265_012542</name>
</gene>
<dbReference type="InterPro" id="IPR045518">
    <property type="entry name" value="2EXR"/>
</dbReference>
<dbReference type="Pfam" id="PF20150">
    <property type="entry name" value="2EXR"/>
    <property type="match status" value="1"/>
</dbReference>
<name>A0A9P9WAC9_9PEZI</name>
<dbReference type="AlphaFoldDB" id="A0A9P9WAC9"/>
<accession>A0A9P9WAC9</accession>
<dbReference type="PANTHER" id="PTHR35910">
    <property type="entry name" value="2EXR DOMAIN-CONTAINING PROTEIN"/>
    <property type="match status" value="1"/>
</dbReference>
<feature type="domain" description="2EXR" evidence="1">
    <location>
        <begin position="4"/>
        <end position="103"/>
    </location>
</feature>
<dbReference type="Proteomes" id="UP000829685">
    <property type="component" value="Unassembled WGS sequence"/>
</dbReference>
<dbReference type="EMBL" id="JAFIMR010000054">
    <property type="protein sequence ID" value="KAI1854373.1"/>
    <property type="molecule type" value="Genomic_DNA"/>
</dbReference>
<evidence type="ECO:0000313" key="2">
    <source>
        <dbReference type="EMBL" id="KAI1854373.1"/>
    </source>
</evidence>
<comment type="caution">
    <text evidence="2">The sequence shown here is derived from an EMBL/GenBank/DDBJ whole genome shotgun (WGS) entry which is preliminary data.</text>
</comment>
<organism evidence="2 3">
    <name type="scientific">Neoarthrinium moseri</name>
    <dbReference type="NCBI Taxonomy" id="1658444"/>
    <lineage>
        <taxon>Eukaryota</taxon>
        <taxon>Fungi</taxon>
        <taxon>Dikarya</taxon>
        <taxon>Ascomycota</taxon>
        <taxon>Pezizomycotina</taxon>
        <taxon>Sordariomycetes</taxon>
        <taxon>Xylariomycetidae</taxon>
        <taxon>Amphisphaeriales</taxon>
        <taxon>Apiosporaceae</taxon>
        <taxon>Neoarthrinium</taxon>
    </lineage>
</organism>
<keyword evidence="3" id="KW-1185">Reference proteome</keyword>
<proteinExistence type="predicted"/>
<protein>
    <recommendedName>
        <fullName evidence="1">2EXR domain-containing protein</fullName>
    </recommendedName>
</protein>
<evidence type="ECO:0000313" key="3">
    <source>
        <dbReference type="Proteomes" id="UP000829685"/>
    </source>
</evidence>
<evidence type="ECO:0000259" key="1">
    <source>
        <dbReference type="Pfam" id="PF20150"/>
    </source>
</evidence>
<sequence>MATFHPFSRLPCELRAQIWSLTVEPRTVEVRVIHRNLLQLYDAPSTKTPSVPYLVSLRPVPATLQVCREFRNQRLYQQAFSEVVDSDGAERRYVWLNRDIDMISIGTTPFSCFAPVASHIRRLEFESQNSIESFYRCEVRELHYFVNVKEIHVVCADGMAAWLGSAEDYYWPCGEENLFFIDPDDGQKLRSAEMEELFDAC</sequence>